<organism evidence="3 4">
    <name type="scientific">Sphingomonas cavernae</name>
    <dbReference type="NCBI Taxonomy" id="2320861"/>
    <lineage>
        <taxon>Bacteria</taxon>
        <taxon>Pseudomonadati</taxon>
        <taxon>Pseudomonadota</taxon>
        <taxon>Alphaproteobacteria</taxon>
        <taxon>Sphingomonadales</taxon>
        <taxon>Sphingomonadaceae</taxon>
        <taxon>Sphingomonas</taxon>
    </lineage>
</organism>
<dbReference type="PANTHER" id="PTHR45588:SF1">
    <property type="entry name" value="WW DOMAIN-CONTAINING PROTEIN"/>
    <property type="match status" value="1"/>
</dbReference>
<dbReference type="OrthoDB" id="9778494at2"/>
<dbReference type="PANTHER" id="PTHR45588">
    <property type="entry name" value="TPR DOMAIN-CONTAINING PROTEIN"/>
    <property type="match status" value="1"/>
</dbReference>
<accession>A0A418WQG0</accession>
<feature type="signal peptide" evidence="2">
    <location>
        <begin position="1"/>
        <end position="23"/>
    </location>
</feature>
<dbReference type="RefSeq" id="WP_119759760.1">
    <property type="nucleotide sequence ID" value="NZ_QYUM01000002.1"/>
</dbReference>
<keyword evidence="2" id="KW-0732">Signal</keyword>
<dbReference type="AlphaFoldDB" id="A0A418WQG0"/>
<gene>
    <name evidence="3" type="ORF">D3876_03945</name>
</gene>
<dbReference type="EMBL" id="QYUM01000002">
    <property type="protein sequence ID" value="RJF93483.1"/>
    <property type="molecule type" value="Genomic_DNA"/>
</dbReference>
<proteinExistence type="predicted"/>
<dbReference type="InterPro" id="IPR011990">
    <property type="entry name" value="TPR-like_helical_dom_sf"/>
</dbReference>
<dbReference type="Gene3D" id="1.25.40.10">
    <property type="entry name" value="Tetratricopeptide repeat domain"/>
    <property type="match status" value="1"/>
</dbReference>
<evidence type="ECO:0000313" key="4">
    <source>
        <dbReference type="Proteomes" id="UP000286100"/>
    </source>
</evidence>
<comment type="caution">
    <text evidence="3">The sequence shown here is derived from an EMBL/GenBank/DDBJ whole genome shotgun (WGS) entry which is preliminary data.</text>
</comment>
<feature type="chain" id="PRO_5019158536" evidence="2">
    <location>
        <begin position="24"/>
        <end position="591"/>
    </location>
</feature>
<dbReference type="InterPro" id="IPR019734">
    <property type="entry name" value="TPR_rpt"/>
</dbReference>
<protein>
    <submittedName>
        <fullName evidence="3">Uncharacterized protein</fullName>
    </submittedName>
</protein>
<reference evidence="3 4" key="1">
    <citation type="submission" date="2018-09" db="EMBL/GenBank/DDBJ databases">
        <authorList>
            <person name="Zhu H."/>
        </authorList>
    </citation>
    <scope>NUCLEOTIDE SEQUENCE [LARGE SCALE GENOMIC DNA]</scope>
    <source>
        <strain evidence="3 4">K2R01-6</strain>
    </source>
</reference>
<sequence>MISFAKPILLAVAATALMGVAPAPPPSPQLLELLDPTRTMRNLCGSSREAGKILRQRLQFAAAWQAQQAGSGGAMPLLTGLGGTHFTITTRDPMAQRYFDQGLMLAYGFNHHGAIGAFRAAQRRDPQCAMCFWGEALAYGPNINAPMDAASLVPTMTALRRATALQAGATPVEQALIDALGARYSVAKAADRAELDMAYADAMLKVAARFPEHDDAAILAAEAVMDTSPWNYWEADGRTPKGKIGEAVTLIERVMARNPAHAQAAHVYIHLVEASDAKRAEAAADRLARPLVPAAGHLVHMPSHIYYVLGRFDDSIRVNIDAVRADEAWLKASGDKGIYRYGYYPHNVHFLVTSAQMLGDMKTAITEARRLRALLDPDVSASIAWIQAIDAAPYQAYAQFAAPEEILALPAPDPRLPYVTAMRHYARAVAYAQQRDDARANAEIAAIGKLRTTNDFAGEIAQGMPAPDLLQLAELVAQGRLSYAHGRYAEAAKHYRDAIAVEDKLTYMEPPWWYYPVHQSLGAALLRAGDREGARQAFMTALAKSPDNAWALYGLMTAQQALGQTTEAAATRAAHLRRWRGHDGWLSIDRL</sequence>
<keyword evidence="1" id="KW-0802">TPR repeat</keyword>
<keyword evidence="4" id="KW-1185">Reference proteome</keyword>
<dbReference type="PROSITE" id="PS50005">
    <property type="entry name" value="TPR"/>
    <property type="match status" value="1"/>
</dbReference>
<name>A0A418WQG0_9SPHN</name>
<feature type="repeat" description="TPR" evidence="1">
    <location>
        <begin position="515"/>
        <end position="548"/>
    </location>
</feature>
<dbReference type="SMART" id="SM00028">
    <property type="entry name" value="TPR"/>
    <property type="match status" value="3"/>
</dbReference>
<dbReference type="SUPFAM" id="SSF48452">
    <property type="entry name" value="TPR-like"/>
    <property type="match status" value="1"/>
</dbReference>
<evidence type="ECO:0000256" key="1">
    <source>
        <dbReference type="PROSITE-ProRule" id="PRU00339"/>
    </source>
</evidence>
<dbReference type="Pfam" id="PF14559">
    <property type="entry name" value="TPR_19"/>
    <property type="match status" value="1"/>
</dbReference>
<evidence type="ECO:0000256" key="2">
    <source>
        <dbReference type="SAM" id="SignalP"/>
    </source>
</evidence>
<dbReference type="Proteomes" id="UP000286100">
    <property type="component" value="Unassembled WGS sequence"/>
</dbReference>
<evidence type="ECO:0000313" key="3">
    <source>
        <dbReference type="EMBL" id="RJF93483.1"/>
    </source>
</evidence>